<dbReference type="InterPro" id="IPR003838">
    <property type="entry name" value="ABC3_permease_C"/>
</dbReference>
<keyword evidence="6 8" id="KW-0472">Membrane</keyword>
<dbReference type="RefSeq" id="WP_254748711.1">
    <property type="nucleotide sequence ID" value="NZ_JANCLV010000003.1"/>
</dbReference>
<gene>
    <name evidence="11" type="ORF">NFC73_06710</name>
</gene>
<feature type="transmembrane region" description="Helical" evidence="8">
    <location>
        <begin position="335"/>
        <end position="354"/>
    </location>
</feature>
<dbReference type="PANTHER" id="PTHR43738">
    <property type="entry name" value="ABC TRANSPORTER, MEMBRANE PROTEIN"/>
    <property type="match status" value="1"/>
</dbReference>
<dbReference type="Proteomes" id="UP001524318">
    <property type="component" value="Unassembled WGS sequence"/>
</dbReference>
<dbReference type="EMBL" id="JANCLV010000003">
    <property type="protein sequence ID" value="MCP8999426.1"/>
    <property type="molecule type" value="Genomic_DNA"/>
</dbReference>
<name>A0ABT1LQH6_9MICC</name>
<dbReference type="InterPro" id="IPR025857">
    <property type="entry name" value="MacB_PCD"/>
</dbReference>
<evidence type="ECO:0000256" key="1">
    <source>
        <dbReference type="ARBA" id="ARBA00004651"/>
    </source>
</evidence>
<evidence type="ECO:0000256" key="6">
    <source>
        <dbReference type="ARBA" id="ARBA00023136"/>
    </source>
</evidence>
<dbReference type="PANTHER" id="PTHR43738:SF1">
    <property type="entry name" value="HEMIN TRANSPORT SYSTEM PERMEASE PROTEIN HRTB-RELATED"/>
    <property type="match status" value="1"/>
</dbReference>
<dbReference type="Pfam" id="PF12704">
    <property type="entry name" value="MacB_PCD"/>
    <property type="match status" value="1"/>
</dbReference>
<evidence type="ECO:0000259" key="10">
    <source>
        <dbReference type="Pfam" id="PF12704"/>
    </source>
</evidence>
<evidence type="ECO:0000259" key="9">
    <source>
        <dbReference type="Pfam" id="PF02687"/>
    </source>
</evidence>
<accession>A0ABT1LQH6</accession>
<dbReference type="Pfam" id="PF02687">
    <property type="entry name" value="FtsX"/>
    <property type="match status" value="1"/>
</dbReference>
<proteinExistence type="inferred from homology"/>
<evidence type="ECO:0000256" key="7">
    <source>
        <dbReference type="ARBA" id="ARBA00038076"/>
    </source>
</evidence>
<feature type="transmembrane region" description="Helical" evidence="8">
    <location>
        <begin position="297"/>
        <end position="323"/>
    </location>
</feature>
<evidence type="ECO:0000256" key="8">
    <source>
        <dbReference type="SAM" id="Phobius"/>
    </source>
</evidence>
<feature type="transmembrane region" description="Helical" evidence="8">
    <location>
        <begin position="16"/>
        <end position="37"/>
    </location>
</feature>
<feature type="domain" description="ABC3 transporter permease C-terminal" evidence="9">
    <location>
        <begin position="248"/>
        <end position="362"/>
    </location>
</feature>
<sequence>MLFLALKNLLQEKTRLLISVGGVAFSVLLIMSIQGLYQGWSNKIGEYIRTVPADYWITQTGATDMFHTPSVLPLTVRDFLTGVDGVASAKPFSGRRVAFARNGKDINLYVIADDTENNVGAPARVVEGKAIPDKGEIIIDRVVGRSQDIRIGDTIPVAGRTLKVAGYSEGGYILSFSFAFATKEDAESILQLPGATNFFLVTVKEGTDAGAVAARIEADPAVDAISKDRFVENNTNIVRDTFLPIILVLLFIGIAVGITVIGLTIFTSTIEKAREYGVLKAIGVSNRQLYTVVIEQAITAAVLGYLLGAALALAVSAAAGSYVPEFITEIRWLDAAWILVVTLVMAVVASLLPVRRLSRIDPAEVFRA</sequence>
<evidence type="ECO:0000313" key="12">
    <source>
        <dbReference type="Proteomes" id="UP001524318"/>
    </source>
</evidence>
<keyword evidence="5 8" id="KW-1133">Transmembrane helix</keyword>
<keyword evidence="4 8" id="KW-0812">Transmembrane</keyword>
<keyword evidence="2" id="KW-0813">Transport</keyword>
<comment type="similarity">
    <text evidence="7">Belongs to the ABC-4 integral membrane protein family.</text>
</comment>
<comment type="caution">
    <text evidence="11">The sequence shown here is derived from an EMBL/GenBank/DDBJ whole genome shotgun (WGS) entry which is preliminary data.</text>
</comment>
<feature type="domain" description="MacB-like periplasmic core" evidence="10">
    <location>
        <begin position="17"/>
        <end position="218"/>
    </location>
</feature>
<evidence type="ECO:0000256" key="5">
    <source>
        <dbReference type="ARBA" id="ARBA00022989"/>
    </source>
</evidence>
<keyword evidence="12" id="KW-1185">Reference proteome</keyword>
<dbReference type="InterPro" id="IPR051125">
    <property type="entry name" value="ABC-4/HrtB_transporter"/>
</dbReference>
<organism evidence="11 12">
    <name type="scientific">Pseudarthrobacter humi</name>
    <dbReference type="NCBI Taxonomy" id="2952523"/>
    <lineage>
        <taxon>Bacteria</taxon>
        <taxon>Bacillati</taxon>
        <taxon>Actinomycetota</taxon>
        <taxon>Actinomycetes</taxon>
        <taxon>Micrococcales</taxon>
        <taxon>Micrococcaceae</taxon>
        <taxon>Pseudarthrobacter</taxon>
    </lineage>
</organism>
<reference evidence="11 12" key="1">
    <citation type="submission" date="2022-06" db="EMBL/GenBank/DDBJ databases">
        <title>Pseudarthrobacter sp. strain RMG13 Genome sequencing and assembly.</title>
        <authorList>
            <person name="Kim I."/>
        </authorList>
    </citation>
    <scope>NUCLEOTIDE SEQUENCE [LARGE SCALE GENOMIC DNA]</scope>
    <source>
        <strain evidence="11 12">RMG13</strain>
    </source>
</reference>
<feature type="transmembrane region" description="Helical" evidence="8">
    <location>
        <begin position="242"/>
        <end position="266"/>
    </location>
</feature>
<protein>
    <submittedName>
        <fullName evidence="11">ABC transporter permease</fullName>
    </submittedName>
</protein>
<keyword evidence="3" id="KW-1003">Cell membrane</keyword>
<evidence type="ECO:0000256" key="2">
    <source>
        <dbReference type="ARBA" id="ARBA00022448"/>
    </source>
</evidence>
<evidence type="ECO:0000256" key="4">
    <source>
        <dbReference type="ARBA" id="ARBA00022692"/>
    </source>
</evidence>
<evidence type="ECO:0000313" key="11">
    <source>
        <dbReference type="EMBL" id="MCP8999426.1"/>
    </source>
</evidence>
<evidence type="ECO:0000256" key="3">
    <source>
        <dbReference type="ARBA" id="ARBA00022475"/>
    </source>
</evidence>
<comment type="subcellular location">
    <subcellularLocation>
        <location evidence="1">Cell membrane</location>
        <topology evidence="1">Multi-pass membrane protein</topology>
    </subcellularLocation>
</comment>